<protein>
    <submittedName>
        <fullName evidence="2">Uncharacterized protein</fullName>
    </submittedName>
</protein>
<keyword evidence="3" id="KW-1185">Reference proteome</keyword>
<sequence>MRGRVLRGLFGSTRRRNNRRARRLPAPVGGLYPTQDSTLPRRLWRTPYMGEYIRDDRLPWQLQMGSQAQRGPRPSLNRHSSRPLVIQVVDDRHL</sequence>
<gene>
    <name evidence="2" type="ORF">SK128_018788</name>
</gene>
<dbReference type="AlphaFoldDB" id="A0AAN8WVJ3"/>
<dbReference type="Proteomes" id="UP001381693">
    <property type="component" value="Unassembled WGS sequence"/>
</dbReference>
<accession>A0AAN8WVJ3</accession>
<feature type="region of interest" description="Disordered" evidence="1">
    <location>
        <begin position="65"/>
        <end position="94"/>
    </location>
</feature>
<comment type="caution">
    <text evidence="2">The sequence shown here is derived from an EMBL/GenBank/DDBJ whole genome shotgun (WGS) entry which is preliminary data.</text>
</comment>
<reference evidence="2 3" key="1">
    <citation type="submission" date="2023-11" db="EMBL/GenBank/DDBJ databases">
        <title>Halocaridina rubra genome assembly.</title>
        <authorList>
            <person name="Smith C."/>
        </authorList>
    </citation>
    <scope>NUCLEOTIDE SEQUENCE [LARGE SCALE GENOMIC DNA]</scope>
    <source>
        <strain evidence="2">EP-1</strain>
        <tissue evidence="2">Whole</tissue>
    </source>
</reference>
<evidence type="ECO:0000313" key="2">
    <source>
        <dbReference type="EMBL" id="KAK7072957.1"/>
    </source>
</evidence>
<name>A0AAN8WVJ3_HALRR</name>
<dbReference type="EMBL" id="JAXCGZ010013289">
    <property type="protein sequence ID" value="KAK7072957.1"/>
    <property type="molecule type" value="Genomic_DNA"/>
</dbReference>
<organism evidence="2 3">
    <name type="scientific">Halocaridina rubra</name>
    <name type="common">Hawaiian red shrimp</name>
    <dbReference type="NCBI Taxonomy" id="373956"/>
    <lineage>
        <taxon>Eukaryota</taxon>
        <taxon>Metazoa</taxon>
        <taxon>Ecdysozoa</taxon>
        <taxon>Arthropoda</taxon>
        <taxon>Crustacea</taxon>
        <taxon>Multicrustacea</taxon>
        <taxon>Malacostraca</taxon>
        <taxon>Eumalacostraca</taxon>
        <taxon>Eucarida</taxon>
        <taxon>Decapoda</taxon>
        <taxon>Pleocyemata</taxon>
        <taxon>Caridea</taxon>
        <taxon>Atyoidea</taxon>
        <taxon>Atyidae</taxon>
        <taxon>Halocaridina</taxon>
    </lineage>
</organism>
<evidence type="ECO:0000256" key="1">
    <source>
        <dbReference type="SAM" id="MobiDB-lite"/>
    </source>
</evidence>
<evidence type="ECO:0000313" key="3">
    <source>
        <dbReference type="Proteomes" id="UP001381693"/>
    </source>
</evidence>
<proteinExistence type="predicted"/>